<gene>
    <name evidence="2" type="ORF">EV685_2160</name>
</gene>
<comment type="caution">
    <text evidence="2">The sequence shown here is derived from an EMBL/GenBank/DDBJ whole genome shotgun (WGS) entry which is preliminary data.</text>
</comment>
<organism evidence="2 3">
    <name type="scientific">Sphaerotilus mobilis</name>
    <dbReference type="NCBI Taxonomy" id="47994"/>
    <lineage>
        <taxon>Bacteria</taxon>
        <taxon>Pseudomonadati</taxon>
        <taxon>Pseudomonadota</taxon>
        <taxon>Betaproteobacteria</taxon>
        <taxon>Burkholderiales</taxon>
        <taxon>Sphaerotilaceae</taxon>
        <taxon>Sphaerotilus</taxon>
    </lineage>
</organism>
<proteinExistence type="predicted"/>
<dbReference type="EMBL" id="SGWV01000009">
    <property type="protein sequence ID" value="RZS54678.1"/>
    <property type="molecule type" value="Genomic_DNA"/>
</dbReference>
<feature type="region of interest" description="Disordered" evidence="1">
    <location>
        <begin position="57"/>
        <end position="85"/>
    </location>
</feature>
<evidence type="ECO:0000313" key="3">
    <source>
        <dbReference type="Proteomes" id="UP000293433"/>
    </source>
</evidence>
<dbReference type="Proteomes" id="UP000293433">
    <property type="component" value="Unassembled WGS sequence"/>
</dbReference>
<reference evidence="2 3" key="1">
    <citation type="submission" date="2019-02" db="EMBL/GenBank/DDBJ databases">
        <title>Genomic Encyclopedia of Type Strains, Phase IV (KMG-IV): sequencing the most valuable type-strain genomes for metagenomic binning, comparative biology and taxonomic classification.</title>
        <authorList>
            <person name="Goeker M."/>
        </authorList>
    </citation>
    <scope>NUCLEOTIDE SEQUENCE [LARGE SCALE GENOMIC DNA]</scope>
    <source>
        <strain evidence="2 3">DSM 10617</strain>
    </source>
</reference>
<keyword evidence="3" id="KW-1185">Reference proteome</keyword>
<evidence type="ECO:0000313" key="2">
    <source>
        <dbReference type="EMBL" id="RZS54678.1"/>
    </source>
</evidence>
<name>A0A4Q7LLZ3_9BURK</name>
<sequence length="103" mass="11282">MYERTLMPVIVAARDAQSLPARMTVAWADVLEAVGVSRLDIDAELAEMRSTIRFRTTRRARPAGPEPLQLSATARSGNARSSFLSRVNSRVSKDMASAMNSQS</sequence>
<protein>
    <submittedName>
        <fullName evidence="2">Uncharacterized protein</fullName>
    </submittedName>
</protein>
<accession>A0A4Q7LLZ3</accession>
<feature type="compositionally biased region" description="Polar residues" evidence="1">
    <location>
        <begin position="70"/>
        <end position="85"/>
    </location>
</feature>
<evidence type="ECO:0000256" key="1">
    <source>
        <dbReference type="SAM" id="MobiDB-lite"/>
    </source>
</evidence>
<dbReference type="AlphaFoldDB" id="A0A4Q7LLZ3"/>